<dbReference type="RefSeq" id="XP_062691271.1">
    <property type="nucleotide sequence ID" value="XM_062840288.1"/>
</dbReference>
<evidence type="ECO:0000313" key="4">
    <source>
        <dbReference type="Proteomes" id="UP001285908"/>
    </source>
</evidence>
<sequence length="134" mass="14227">MHLQIFLQVLLLVALSAPASTIPSSYPSTPTSIDKPNLNPRLSWDDIVNGAKSLYSQAMATPTSTTIEVPSSTSSTSPTAATHEDQGESDEYDNNDDNTQFKGSNGLKNRSNILERRGLLAGAGFGLVVLGLYG</sequence>
<proteinExistence type="predicted"/>
<dbReference type="AlphaFoldDB" id="A0AAJ0I4E8"/>
<feature type="compositionally biased region" description="Low complexity" evidence="1">
    <location>
        <begin position="61"/>
        <end position="79"/>
    </location>
</feature>
<dbReference type="EMBL" id="JAULSX010000006">
    <property type="protein sequence ID" value="KAK3489564.1"/>
    <property type="molecule type" value="Genomic_DNA"/>
</dbReference>
<feature type="compositionally biased region" description="Polar residues" evidence="1">
    <location>
        <begin position="97"/>
        <end position="107"/>
    </location>
</feature>
<name>A0AAJ0I4E8_9PEZI</name>
<keyword evidence="4" id="KW-1185">Reference proteome</keyword>
<dbReference type="GeneID" id="87877910"/>
<evidence type="ECO:0000256" key="1">
    <source>
        <dbReference type="SAM" id="MobiDB-lite"/>
    </source>
</evidence>
<reference evidence="3 4" key="1">
    <citation type="journal article" date="2023" name="Mol. Phylogenet. Evol.">
        <title>Genome-scale phylogeny and comparative genomics of the fungal order Sordariales.</title>
        <authorList>
            <person name="Hensen N."/>
            <person name="Bonometti L."/>
            <person name="Westerberg I."/>
            <person name="Brannstrom I.O."/>
            <person name="Guillou S."/>
            <person name="Cros-Aarteil S."/>
            <person name="Calhoun S."/>
            <person name="Haridas S."/>
            <person name="Kuo A."/>
            <person name="Mondo S."/>
            <person name="Pangilinan J."/>
            <person name="Riley R."/>
            <person name="LaButti K."/>
            <person name="Andreopoulos B."/>
            <person name="Lipzen A."/>
            <person name="Chen C."/>
            <person name="Yan M."/>
            <person name="Daum C."/>
            <person name="Ng V."/>
            <person name="Clum A."/>
            <person name="Steindorff A."/>
            <person name="Ohm R.A."/>
            <person name="Martin F."/>
            <person name="Silar P."/>
            <person name="Natvig D.O."/>
            <person name="Lalanne C."/>
            <person name="Gautier V."/>
            <person name="Ament-Velasquez S.L."/>
            <person name="Kruys A."/>
            <person name="Hutchinson M.I."/>
            <person name="Powell A.J."/>
            <person name="Barry K."/>
            <person name="Miller A.N."/>
            <person name="Grigoriev I.V."/>
            <person name="Debuchy R."/>
            <person name="Gladieux P."/>
            <person name="Hiltunen Thoren M."/>
            <person name="Johannesson H."/>
        </authorList>
    </citation>
    <scope>NUCLEOTIDE SEQUENCE [LARGE SCALE GENOMIC DNA]</scope>
    <source>
        <strain evidence="3 4">FGSC 10403</strain>
    </source>
</reference>
<accession>A0AAJ0I4E8</accession>
<feature type="region of interest" description="Disordered" evidence="1">
    <location>
        <begin position="59"/>
        <end position="107"/>
    </location>
</feature>
<feature type="signal peptide" evidence="2">
    <location>
        <begin position="1"/>
        <end position="21"/>
    </location>
</feature>
<organism evidence="3 4">
    <name type="scientific">Neurospora hispaniola</name>
    <dbReference type="NCBI Taxonomy" id="588809"/>
    <lineage>
        <taxon>Eukaryota</taxon>
        <taxon>Fungi</taxon>
        <taxon>Dikarya</taxon>
        <taxon>Ascomycota</taxon>
        <taxon>Pezizomycotina</taxon>
        <taxon>Sordariomycetes</taxon>
        <taxon>Sordariomycetidae</taxon>
        <taxon>Sordariales</taxon>
        <taxon>Sordariaceae</taxon>
        <taxon>Neurospora</taxon>
    </lineage>
</organism>
<evidence type="ECO:0000256" key="2">
    <source>
        <dbReference type="SAM" id="SignalP"/>
    </source>
</evidence>
<protein>
    <submittedName>
        <fullName evidence="3">Uncharacterized protein</fullName>
    </submittedName>
</protein>
<feature type="compositionally biased region" description="Acidic residues" evidence="1">
    <location>
        <begin position="87"/>
        <end position="96"/>
    </location>
</feature>
<keyword evidence="2" id="KW-0732">Signal</keyword>
<gene>
    <name evidence="3" type="ORF">B0T23DRAFT_431013</name>
</gene>
<dbReference type="Proteomes" id="UP001285908">
    <property type="component" value="Unassembled WGS sequence"/>
</dbReference>
<feature type="chain" id="PRO_5042601758" evidence="2">
    <location>
        <begin position="22"/>
        <end position="134"/>
    </location>
</feature>
<evidence type="ECO:0000313" key="3">
    <source>
        <dbReference type="EMBL" id="KAK3489564.1"/>
    </source>
</evidence>
<comment type="caution">
    <text evidence="3">The sequence shown here is derived from an EMBL/GenBank/DDBJ whole genome shotgun (WGS) entry which is preliminary data.</text>
</comment>